<evidence type="ECO:0000256" key="1">
    <source>
        <dbReference type="ARBA" id="ARBA00005953"/>
    </source>
</evidence>
<dbReference type="NCBIfam" id="TIGR00051">
    <property type="entry name" value="YbgC/FadM family acyl-CoA thioesterase"/>
    <property type="match status" value="1"/>
</dbReference>
<dbReference type="PANTHER" id="PTHR31793:SF37">
    <property type="entry name" value="ACYL-COA THIOESTER HYDROLASE YBGC"/>
    <property type="match status" value="1"/>
</dbReference>
<dbReference type="PIRSF" id="PIRSF003230">
    <property type="entry name" value="YbgC"/>
    <property type="match status" value="1"/>
</dbReference>
<dbReference type="PANTHER" id="PTHR31793">
    <property type="entry name" value="4-HYDROXYBENZOYL-COA THIOESTERASE FAMILY MEMBER"/>
    <property type="match status" value="1"/>
</dbReference>
<protein>
    <submittedName>
        <fullName evidence="3">Tol-pal system-associated acyl-CoA thioesterase</fullName>
    </submittedName>
</protein>
<comment type="caution">
    <text evidence="3">The sequence shown here is derived from an EMBL/GenBank/DDBJ whole genome shotgun (WGS) entry which is preliminary data.</text>
</comment>
<accession>A0ABU5ED70</accession>
<proteinExistence type="inferred from homology"/>
<dbReference type="RefSeq" id="WP_320508419.1">
    <property type="nucleotide sequence ID" value="NZ_JAXCLW010000002.1"/>
</dbReference>
<comment type="similarity">
    <text evidence="1">Belongs to the 4-hydroxybenzoyl-CoA thioesterase family.</text>
</comment>
<dbReference type="SUPFAM" id="SSF54637">
    <property type="entry name" value="Thioesterase/thiol ester dehydrase-isomerase"/>
    <property type="match status" value="1"/>
</dbReference>
<reference evidence="3 4" key="1">
    <citation type="journal article" date="2016" name="Antonie Van Leeuwenhoek">
        <title>Dongia soli sp. nov., isolated from soil from Dokdo, Korea.</title>
        <authorList>
            <person name="Kim D.U."/>
            <person name="Lee H."/>
            <person name="Kim H."/>
            <person name="Kim S.G."/>
            <person name="Ka J.O."/>
        </authorList>
    </citation>
    <scope>NUCLEOTIDE SEQUENCE [LARGE SCALE GENOMIC DNA]</scope>
    <source>
        <strain evidence="3 4">D78</strain>
    </source>
</reference>
<dbReference type="InterPro" id="IPR029069">
    <property type="entry name" value="HotDog_dom_sf"/>
</dbReference>
<keyword evidence="2" id="KW-0378">Hydrolase</keyword>
<organism evidence="3 4">
    <name type="scientific">Dongia soli</name>
    <dbReference type="NCBI Taxonomy" id="600628"/>
    <lineage>
        <taxon>Bacteria</taxon>
        <taxon>Pseudomonadati</taxon>
        <taxon>Pseudomonadota</taxon>
        <taxon>Alphaproteobacteria</taxon>
        <taxon>Rhodospirillales</taxon>
        <taxon>Dongiaceae</taxon>
        <taxon>Dongia</taxon>
    </lineage>
</organism>
<dbReference type="InterPro" id="IPR014166">
    <property type="entry name" value="Tol-Pal_acyl-CoA_thioesterase"/>
</dbReference>
<dbReference type="Gene3D" id="3.10.129.10">
    <property type="entry name" value="Hotdog Thioesterase"/>
    <property type="match status" value="1"/>
</dbReference>
<dbReference type="InterPro" id="IPR006684">
    <property type="entry name" value="YbgC/YbaW"/>
</dbReference>
<dbReference type="InterPro" id="IPR050563">
    <property type="entry name" value="4-hydroxybenzoyl-CoA_TE"/>
</dbReference>
<evidence type="ECO:0000313" key="3">
    <source>
        <dbReference type="EMBL" id="MDY0883383.1"/>
    </source>
</evidence>
<gene>
    <name evidence="3" type="primary">ybgC</name>
    <name evidence="3" type="ORF">SMD27_11050</name>
</gene>
<dbReference type="Pfam" id="PF13279">
    <property type="entry name" value="4HBT_2"/>
    <property type="match status" value="1"/>
</dbReference>
<keyword evidence="4" id="KW-1185">Reference proteome</keyword>
<dbReference type="Proteomes" id="UP001279642">
    <property type="component" value="Unassembled WGS sequence"/>
</dbReference>
<dbReference type="CDD" id="cd00586">
    <property type="entry name" value="4HBT"/>
    <property type="match status" value="1"/>
</dbReference>
<evidence type="ECO:0000256" key="2">
    <source>
        <dbReference type="ARBA" id="ARBA00022801"/>
    </source>
</evidence>
<name>A0ABU5ED70_9PROT</name>
<dbReference type="EMBL" id="JAXCLW010000002">
    <property type="protein sequence ID" value="MDY0883383.1"/>
    <property type="molecule type" value="Genomic_DNA"/>
</dbReference>
<dbReference type="NCBIfam" id="TIGR02799">
    <property type="entry name" value="thio_ybgC"/>
    <property type="match status" value="1"/>
</dbReference>
<evidence type="ECO:0000313" key="4">
    <source>
        <dbReference type="Proteomes" id="UP001279642"/>
    </source>
</evidence>
<sequence>MHESSRTGPIWTSQSAAVIHRHQIRVYIEDTDSGGIVYYANYLRFAERARTEMLRSAGISHARMMAEDGLVLAVRRCEVDYLRPAKLDDELLIETKVTGLGGATIDLAQRVCRIDDGDEVELVRLAVKIACIGAAGRATRLPEDLRKLLRQALPPGWEVRIG</sequence>